<gene>
    <name evidence="1" type="ORF">HPB49_010808</name>
</gene>
<dbReference type="EMBL" id="CM023470">
    <property type="protein sequence ID" value="KAH7979749.1"/>
    <property type="molecule type" value="Genomic_DNA"/>
</dbReference>
<keyword evidence="2" id="KW-1185">Reference proteome</keyword>
<organism evidence="1 2">
    <name type="scientific">Dermacentor silvarum</name>
    <name type="common">Tick</name>
    <dbReference type="NCBI Taxonomy" id="543639"/>
    <lineage>
        <taxon>Eukaryota</taxon>
        <taxon>Metazoa</taxon>
        <taxon>Ecdysozoa</taxon>
        <taxon>Arthropoda</taxon>
        <taxon>Chelicerata</taxon>
        <taxon>Arachnida</taxon>
        <taxon>Acari</taxon>
        <taxon>Parasitiformes</taxon>
        <taxon>Ixodida</taxon>
        <taxon>Ixodoidea</taxon>
        <taxon>Ixodidae</taxon>
        <taxon>Rhipicephalinae</taxon>
        <taxon>Dermacentor</taxon>
    </lineage>
</organism>
<proteinExistence type="predicted"/>
<evidence type="ECO:0000313" key="2">
    <source>
        <dbReference type="Proteomes" id="UP000821865"/>
    </source>
</evidence>
<name>A0ACB8DZI9_DERSI</name>
<reference evidence="1" key="1">
    <citation type="submission" date="2020-05" db="EMBL/GenBank/DDBJ databases">
        <title>Large-scale comparative analyses of tick genomes elucidate their genetic diversity and vector capacities.</title>
        <authorList>
            <person name="Jia N."/>
            <person name="Wang J."/>
            <person name="Shi W."/>
            <person name="Du L."/>
            <person name="Sun Y."/>
            <person name="Zhan W."/>
            <person name="Jiang J."/>
            <person name="Wang Q."/>
            <person name="Zhang B."/>
            <person name="Ji P."/>
            <person name="Sakyi L.B."/>
            <person name="Cui X."/>
            <person name="Yuan T."/>
            <person name="Jiang B."/>
            <person name="Yang W."/>
            <person name="Lam T.T.-Y."/>
            <person name="Chang Q."/>
            <person name="Ding S."/>
            <person name="Wang X."/>
            <person name="Zhu J."/>
            <person name="Ruan X."/>
            <person name="Zhao L."/>
            <person name="Wei J."/>
            <person name="Que T."/>
            <person name="Du C."/>
            <person name="Cheng J."/>
            <person name="Dai P."/>
            <person name="Han X."/>
            <person name="Huang E."/>
            <person name="Gao Y."/>
            <person name="Liu J."/>
            <person name="Shao H."/>
            <person name="Ye R."/>
            <person name="Li L."/>
            <person name="Wei W."/>
            <person name="Wang X."/>
            <person name="Wang C."/>
            <person name="Yang T."/>
            <person name="Huo Q."/>
            <person name="Li W."/>
            <person name="Guo W."/>
            <person name="Chen H."/>
            <person name="Zhou L."/>
            <person name="Ni X."/>
            <person name="Tian J."/>
            <person name="Zhou Y."/>
            <person name="Sheng Y."/>
            <person name="Liu T."/>
            <person name="Pan Y."/>
            <person name="Xia L."/>
            <person name="Li J."/>
            <person name="Zhao F."/>
            <person name="Cao W."/>
        </authorList>
    </citation>
    <scope>NUCLEOTIDE SEQUENCE</scope>
    <source>
        <strain evidence="1">Dsil-2018</strain>
    </source>
</reference>
<accession>A0ACB8DZI9</accession>
<dbReference type="Proteomes" id="UP000821865">
    <property type="component" value="Chromosome 1"/>
</dbReference>
<sequence length="1066" mass="119438">MTNVVPTGMAGARTFTCELDASSKCPESVKCLRADLCTAEDAYEWISSYSQTTNTTWIVDWEVRNPKRMVFHKKWRCEHSNLNKTAGLKSTNCPAFVDIKIKALKEDHNHELNCADGLRLLRSSADTRATFHSYFKDGLAPAESLQLHQQKLAVEDDGVQQLANGALIPSANTVYHWFRMWRKDHYGDEVDPLSKLEEKAPLYHQNAYLTKPKPRPRSLTLRPPLKRPRELSCAREAVQVSASPTSTSVTAPEDDAAAACDSTSSEQRCDSACQTDNVVSCCCAAETNSLRCQLRAVRHQLARCQTMLAKMRVQVGRHKKMKQNLEKLTNRGRLVLDHCVMKGNAKSAKAVRYNKEWLYDCLLLKIKSTSVYIFLHENDYLPLPNVRTLYTYMKNLKADFGFDSDLFAVLKEKLLACPERERRDADHVLVFLFRPFLAGWSQTVGTFCTSSAAPGSVIAKLLLQCIVHLYNSGAVVDAVTCDNSTSNRSALRSLGICGEMGNTKTSFEHPCGPSRVVYSVIDPPHIFKCIRNNLLKVGKFLLPQGQEVYHSHYAALLEYEEEQAGLRAVPKLTKAHISPNAFQKMSVKLAVQADSLAVLLDDILLEPENSVEESSDLCCQESPKEHILEYLAGYVVKKFSSLKCSSWVNVSTTKSKDGNCWVVLVITRIMQWTQGLEAASEIIFLDSKASCDESQATVTVVLTATPVGAILIAVLMHNSQTTESYKTAFGLFKQKYPFCFGSIKKCQHVRLYFPDPTVIHDRQSAAEKAALKAMWPEASQLLCHFHVAQVEWRWLHASSSSISRDERWELMTAFQKVPSGQEDGKIYHVWQDVGTCTCRNGQQGAFCKHQALVHHMYGGAFPNAPILKPDDRHKLGVLALGDKCPDKSFFGSFREVLPELPSTSTAWKAHSQHAPEPQHEPIELDQHHLECSNSNEQRREDAAEVLKQIHEEEWRYYSLAADDPYYLTVLQQVLAEMKKVHKEPQVIASYLAQKAAFASARRRGRTIKVQPTGIARRRPGVGRGSGRVQEGRPSKHQGCKKTKRPHALHLSVKSGVPHAKSHGTGH</sequence>
<protein>
    <submittedName>
        <fullName evidence="1">Uncharacterized protein</fullName>
    </submittedName>
</protein>
<comment type="caution">
    <text evidence="1">The sequence shown here is derived from an EMBL/GenBank/DDBJ whole genome shotgun (WGS) entry which is preliminary data.</text>
</comment>
<evidence type="ECO:0000313" key="1">
    <source>
        <dbReference type="EMBL" id="KAH7979749.1"/>
    </source>
</evidence>